<evidence type="ECO:0000256" key="1">
    <source>
        <dbReference type="ARBA" id="ARBA00004604"/>
    </source>
</evidence>
<dbReference type="EMBL" id="MU853353">
    <property type="protein sequence ID" value="KAK4110007.1"/>
    <property type="molecule type" value="Genomic_DNA"/>
</dbReference>
<gene>
    <name evidence="12" type="ORF">N656DRAFT_847431</name>
</gene>
<proteinExistence type="inferred from homology"/>
<evidence type="ECO:0000256" key="8">
    <source>
        <dbReference type="ARBA" id="ARBA00023274"/>
    </source>
</evidence>
<dbReference type="Pfam" id="PF06102">
    <property type="entry name" value="RRP36"/>
    <property type="match status" value="1"/>
</dbReference>
<feature type="region of interest" description="Disordered" evidence="11">
    <location>
        <begin position="1"/>
        <end position="204"/>
    </location>
</feature>
<dbReference type="PANTHER" id="PTHR21738">
    <property type="entry name" value="RIBOSOMAL RNA PROCESSING PROTEIN 36 HOMOLOG"/>
    <property type="match status" value="1"/>
</dbReference>
<reference evidence="12" key="1">
    <citation type="journal article" date="2023" name="Mol. Phylogenet. Evol.">
        <title>Genome-scale phylogeny and comparative genomics of the fungal order Sordariales.</title>
        <authorList>
            <person name="Hensen N."/>
            <person name="Bonometti L."/>
            <person name="Westerberg I."/>
            <person name="Brannstrom I.O."/>
            <person name="Guillou S."/>
            <person name="Cros-Aarteil S."/>
            <person name="Calhoun S."/>
            <person name="Haridas S."/>
            <person name="Kuo A."/>
            <person name="Mondo S."/>
            <person name="Pangilinan J."/>
            <person name="Riley R."/>
            <person name="LaButti K."/>
            <person name="Andreopoulos B."/>
            <person name="Lipzen A."/>
            <person name="Chen C."/>
            <person name="Yan M."/>
            <person name="Daum C."/>
            <person name="Ng V."/>
            <person name="Clum A."/>
            <person name="Steindorff A."/>
            <person name="Ohm R.A."/>
            <person name="Martin F."/>
            <person name="Silar P."/>
            <person name="Natvig D.O."/>
            <person name="Lalanne C."/>
            <person name="Gautier V."/>
            <person name="Ament-Velasquez S.L."/>
            <person name="Kruys A."/>
            <person name="Hutchinson M.I."/>
            <person name="Powell A.J."/>
            <person name="Barry K."/>
            <person name="Miller A.N."/>
            <person name="Grigoriev I.V."/>
            <person name="Debuchy R."/>
            <person name="Gladieux P."/>
            <person name="Hiltunen Thoren M."/>
            <person name="Johannesson H."/>
        </authorList>
    </citation>
    <scope>NUCLEOTIDE SEQUENCE</scope>
    <source>
        <strain evidence="12">CBS 508.74</strain>
    </source>
</reference>
<evidence type="ECO:0000256" key="3">
    <source>
        <dbReference type="ARBA" id="ARBA00011167"/>
    </source>
</evidence>
<evidence type="ECO:0000313" key="12">
    <source>
        <dbReference type="EMBL" id="KAK4110007.1"/>
    </source>
</evidence>
<keyword evidence="8 10" id="KW-0687">Ribonucleoprotein</keyword>
<evidence type="ECO:0000256" key="7">
    <source>
        <dbReference type="ARBA" id="ARBA00023242"/>
    </source>
</evidence>
<comment type="subcellular location">
    <subcellularLocation>
        <location evidence="1 10">Nucleus</location>
        <location evidence="1 10">Nucleolus</location>
    </subcellularLocation>
</comment>
<accession>A0AAN6TAL0</accession>
<evidence type="ECO:0000256" key="5">
    <source>
        <dbReference type="ARBA" id="ARBA00022552"/>
    </source>
</evidence>
<keyword evidence="13" id="KW-1185">Reference proteome</keyword>
<evidence type="ECO:0000313" key="13">
    <source>
        <dbReference type="Proteomes" id="UP001302812"/>
    </source>
</evidence>
<dbReference type="GO" id="GO:0000462">
    <property type="term" value="P:maturation of SSU-rRNA from tricistronic rRNA transcript (SSU-rRNA, 5.8S rRNA, LSU-rRNA)"/>
    <property type="evidence" value="ECO:0007669"/>
    <property type="project" value="TreeGrafter"/>
</dbReference>
<reference evidence="12" key="2">
    <citation type="submission" date="2023-05" db="EMBL/GenBank/DDBJ databases">
        <authorList>
            <consortium name="Lawrence Berkeley National Laboratory"/>
            <person name="Steindorff A."/>
            <person name="Hensen N."/>
            <person name="Bonometti L."/>
            <person name="Westerberg I."/>
            <person name="Brannstrom I.O."/>
            <person name="Guillou S."/>
            <person name="Cros-Aarteil S."/>
            <person name="Calhoun S."/>
            <person name="Haridas S."/>
            <person name="Kuo A."/>
            <person name="Mondo S."/>
            <person name="Pangilinan J."/>
            <person name="Riley R."/>
            <person name="Labutti K."/>
            <person name="Andreopoulos B."/>
            <person name="Lipzen A."/>
            <person name="Chen C."/>
            <person name="Yanf M."/>
            <person name="Daum C."/>
            <person name="Ng V."/>
            <person name="Clum A."/>
            <person name="Ohm R."/>
            <person name="Martin F."/>
            <person name="Silar P."/>
            <person name="Natvig D."/>
            <person name="Lalanne C."/>
            <person name="Gautier V."/>
            <person name="Ament-Velasquez S.L."/>
            <person name="Kruys A."/>
            <person name="Hutchinson M.I."/>
            <person name="Powell A.J."/>
            <person name="Barry K."/>
            <person name="Miller A.N."/>
            <person name="Grigoriev I.V."/>
            <person name="Debuchy R."/>
            <person name="Gladieux P."/>
            <person name="Thoren M.H."/>
            <person name="Johannesson H."/>
        </authorList>
    </citation>
    <scope>NUCLEOTIDE SEQUENCE</scope>
    <source>
        <strain evidence="12">CBS 508.74</strain>
    </source>
</reference>
<dbReference type="AlphaFoldDB" id="A0AAN6TAL0"/>
<keyword evidence="4 10" id="KW-0690">Ribosome biogenesis</keyword>
<feature type="compositionally biased region" description="Basic and acidic residues" evidence="11">
    <location>
        <begin position="130"/>
        <end position="149"/>
    </location>
</feature>
<comment type="subunit">
    <text evidence="3 10">Associates with 90S and pre-40S pre-ribosomal particles.</text>
</comment>
<keyword evidence="5 10" id="KW-0698">rRNA processing</keyword>
<dbReference type="GO" id="GO:0005730">
    <property type="term" value="C:nucleolus"/>
    <property type="evidence" value="ECO:0007669"/>
    <property type="project" value="UniProtKB-SubCell"/>
</dbReference>
<name>A0AAN6TAL0_9PEZI</name>
<dbReference type="PANTHER" id="PTHR21738:SF0">
    <property type="entry name" value="RIBOSOMAL RNA PROCESSING PROTEIN 36 HOMOLOG"/>
    <property type="match status" value="1"/>
</dbReference>
<sequence length="339" mass="38426">MSSVKRKMPATLLQRRVRPRYEPEPESDIEGAVSDAPSEETVGPSESEGSEDEDGDEMRSGSDDEENSDIGSDSRDDEEDEEDEEDGDSRQIDASQLTFGALARAQASLGSSSRRQRGQTDSSKPASLETKSRGDGPEPTSNKKPEKPPHRTSKHAPVEMSSKKPVSRKREFLTVTAPLQKKQPRDPRFMPVGGGAPTSAATNTVSEIKARKAYAFLDEYRESEMQQLRDAIKKTKDPVQREALQRALMSMESRKKAQERKDRERAVIEEHRKQEKELVKQGKKPFYLKRSERKKRVLVEQFQGLKKKQVDKVIERRRKKIAAKEKKLLPVARRGVEDR</sequence>
<evidence type="ECO:0000256" key="2">
    <source>
        <dbReference type="ARBA" id="ARBA00009418"/>
    </source>
</evidence>
<dbReference type="GO" id="GO:0030686">
    <property type="term" value="C:90S preribosome"/>
    <property type="evidence" value="ECO:0007669"/>
    <property type="project" value="TreeGrafter"/>
</dbReference>
<feature type="compositionally biased region" description="Basic and acidic residues" evidence="11">
    <location>
        <begin position="252"/>
        <end position="266"/>
    </location>
</feature>
<comment type="similarity">
    <text evidence="2 10">Belongs to the RRP36 family.</text>
</comment>
<dbReference type="RefSeq" id="XP_064667577.1">
    <property type="nucleotide sequence ID" value="XM_064819266.1"/>
</dbReference>
<evidence type="ECO:0000256" key="10">
    <source>
        <dbReference type="RuleBase" id="RU368027"/>
    </source>
</evidence>
<organism evidence="12 13">
    <name type="scientific">Canariomyces notabilis</name>
    <dbReference type="NCBI Taxonomy" id="2074819"/>
    <lineage>
        <taxon>Eukaryota</taxon>
        <taxon>Fungi</taxon>
        <taxon>Dikarya</taxon>
        <taxon>Ascomycota</taxon>
        <taxon>Pezizomycotina</taxon>
        <taxon>Sordariomycetes</taxon>
        <taxon>Sordariomycetidae</taxon>
        <taxon>Sordariales</taxon>
        <taxon>Chaetomiaceae</taxon>
        <taxon>Canariomyces</taxon>
    </lineage>
</organism>
<evidence type="ECO:0000256" key="9">
    <source>
        <dbReference type="ARBA" id="ARBA00025053"/>
    </source>
</evidence>
<feature type="region of interest" description="Disordered" evidence="11">
    <location>
        <begin position="247"/>
        <end position="266"/>
    </location>
</feature>
<evidence type="ECO:0000256" key="11">
    <source>
        <dbReference type="SAM" id="MobiDB-lite"/>
    </source>
</evidence>
<evidence type="ECO:0000256" key="4">
    <source>
        <dbReference type="ARBA" id="ARBA00022517"/>
    </source>
</evidence>
<keyword evidence="6" id="KW-0175">Coiled coil</keyword>
<comment type="function">
    <text evidence="9 10">Component of the 90S pre-ribosome involved in the maturation of rRNAs. Required for early cleavages of the pre-RNAs in the 40S ribosomal subunit maturation pathway.</text>
</comment>
<protein>
    <recommendedName>
        <fullName evidence="10">rRNA biogenesis protein RRP36</fullName>
    </recommendedName>
</protein>
<dbReference type="Proteomes" id="UP001302812">
    <property type="component" value="Unassembled WGS sequence"/>
</dbReference>
<evidence type="ECO:0000256" key="6">
    <source>
        <dbReference type="ARBA" id="ARBA00023054"/>
    </source>
</evidence>
<keyword evidence="7 10" id="KW-0539">Nucleus</keyword>
<dbReference type="InterPro" id="IPR009292">
    <property type="entry name" value="RRP36"/>
</dbReference>
<feature type="compositionally biased region" description="Acidic residues" evidence="11">
    <location>
        <begin position="75"/>
        <end position="87"/>
    </location>
</feature>
<feature type="compositionally biased region" description="Low complexity" evidence="11">
    <location>
        <begin position="100"/>
        <end position="113"/>
    </location>
</feature>
<comment type="caution">
    <text evidence="12">The sequence shown here is derived from an EMBL/GenBank/DDBJ whole genome shotgun (WGS) entry which is preliminary data.</text>
</comment>
<dbReference type="GeneID" id="89943392"/>